<dbReference type="Proteomes" id="UP000001035">
    <property type="component" value="Chromosome 2"/>
</dbReference>
<sequence length="148" mass="16352">MNEHETDDQLPAVALSHFVMKVQDVDESYRFYTGLGLRAFDAFPGMAIIEMRGGTHLLLFKKGDDQTATLLDSRSGQRPDFSSEKIDLMIGGHTKADLESYRASLITKGYSPSAIADGELYGHHYFSMQDPDGNGISVYTSHCSDKPV</sequence>
<evidence type="ECO:0000313" key="2">
    <source>
        <dbReference type="EMBL" id="CAR56413.1"/>
    </source>
</evidence>
<dbReference type="SUPFAM" id="SSF54593">
    <property type="entry name" value="Glyoxalase/Bleomycin resistance protein/Dihydroxybiphenyl dioxygenase"/>
    <property type="match status" value="1"/>
</dbReference>
<organism evidence="2 3">
    <name type="scientific">Burkholderia cenocepacia (strain ATCC BAA-245 / DSM 16553 / LMG 16656 / NCTC 13227 / J2315 / CF5610)</name>
    <name type="common">Burkholderia cepacia (strain J2315)</name>
    <dbReference type="NCBI Taxonomy" id="216591"/>
    <lineage>
        <taxon>Bacteria</taxon>
        <taxon>Pseudomonadati</taxon>
        <taxon>Pseudomonadota</taxon>
        <taxon>Betaproteobacteria</taxon>
        <taxon>Burkholderiales</taxon>
        <taxon>Burkholderiaceae</taxon>
        <taxon>Burkholderia</taxon>
        <taxon>Burkholderia cepacia complex</taxon>
    </lineage>
</organism>
<evidence type="ECO:0000313" key="3">
    <source>
        <dbReference type="Proteomes" id="UP000001035"/>
    </source>
</evidence>
<dbReference type="Pfam" id="PF00903">
    <property type="entry name" value="Glyoxalase"/>
    <property type="match status" value="1"/>
</dbReference>
<dbReference type="HOGENOM" id="CLU_150585_0_0_4"/>
<proteinExistence type="predicted"/>
<name>B4EJA1_BURCJ</name>
<accession>B4EJA1</accession>
<dbReference type="KEGG" id="bcj:BCAM2547a"/>
<dbReference type="InterPro" id="IPR029068">
    <property type="entry name" value="Glyas_Bleomycin-R_OHBP_Dase"/>
</dbReference>
<evidence type="ECO:0000259" key="1">
    <source>
        <dbReference type="PROSITE" id="PS51819"/>
    </source>
</evidence>
<dbReference type="eggNOG" id="COG0346">
    <property type="taxonomic scope" value="Bacteria"/>
</dbReference>
<reference evidence="2 3" key="1">
    <citation type="journal article" date="2009" name="J. Bacteriol.">
        <title>The genome of Burkholderia cenocepacia J2315, an epidemic pathogen of cystic fibrosis patients.</title>
        <authorList>
            <person name="Holden M.T."/>
            <person name="Seth-Smith H.M."/>
            <person name="Crossman L.C."/>
            <person name="Sebaihia M."/>
            <person name="Bentley S.D."/>
            <person name="Cerdeno-Tarraga A.M."/>
            <person name="Thomson N.R."/>
            <person name="Bason N."/>
            <person name="Quail M.A."/>
            <person name="Sharp S."/>
            <person name="Cherevach I."/>
            <person name="Churcher C."/>
            <person name="Goodhead I."/>
            <person name="Hauser H."/>
            <person name="Holroyd N."/>
            <person name="Mungall K."/>
            <person name="Scott P."/>
            <person name="Walker D."/>
            <person name="White B."/>
            <person name="Rose H."/>
            <person name="Iversen P."/>
            <person name="Mil-Homens D."/>
            <person name="Rocha E.P."/>
            <person name="Fialho A.M."/>
            <person name="Baldwin A."/>
            <person name="Dowson C."/>
            <person name="Barrell B.G."/>
            <person name="Govan J.R."/>
            <person name="Vandamme P."/>
            <person name="Hart C.A."/>
            <person name="Mahenthiralingam E."/>
            <person name="Parkhill J."/>
        </authorList>
    </citation>
    <scope>NUCLEOTIDE SEQUENCE [LARGE SCALE GENOMIC DNA]</scope>
    <source>
        <strain evidence="3">ATCC BAA-245 / DSM 16553 / LMG 16656 / NCTC 13227 / J2315 / CF5610</strain>
    </source>
</reference>
<dbReference type="PROSITE" id="PS51819">
    <property type="entry name" value="VOC"/>
    <property type="match status" value="1"/>
</dbReference>
<dbReference type="InterPro" id="IPR004360">
    <property type="entry name" value="Glyas_Fos-R_dOase_dom"/>
</dbReference>
<dbReference type="EMBL" id="AM747721">
    <property type="protein sequence ID" value="CAR56413.1"/>
    <property type="molecule type" value="Genomic_DNA"/>
</dbReference>
<gene>
    <name evidence="2" type="ORF">BCAM2547a</name>
</gene>
<dbReference type="InterPro" id="IPR037523">
    <property type="entry name" value="VOC_core"/>
</dbReference>
<keyword evidence="3" id="KW-1185">Reference proteome</keyword>
<dbReference type="BioCyc" id="BCEN216591:G1G1V-6659-MONOMER"/>
<dbReference type="RefSeq" id="WP_006484486.1">
    <property type="nucleotide sequence ID" value="NC_011001.1"/>
</dbReference>
<dbReference type="Gene3D" id="3.10.180.10">
    <property type="entry name" value="2,3-Dihydroxybiphenyl 1,2-Dioxygenase, domain 1"/>
    <property type="match status" value="1"/>
</dbReference>
<protein>
    <submittedName>
        <fullName evidence="2">Glyoxalase/bleomycin resistance protein/dioxygenase superfamily protein</fullName>
    </submittedName>
</protein>
<feature type="domain" description="VOC" evidence="1">
    <location>
        <begin position="14"/>
        <end position="141"/>
    </location>
</feature>
<dbReference type="AlphaFoldDB" id="B4EJA1"/>